<reference evidence="7 8" key="1">
    <citation type="journal article" date="2015" name="Genome Announc.">
        <title>Expanding the biotechnology potential of lactobacilli through comparative genomics of 213 strains and associated genera.</title>
        <authorList>
            <person name="Sun Z."/>
            <person name="Harris H.M."/>
            <person name="McCann A."/>
            <person name="Guo C."/>
            <person name="Argimon S."/>
            <person name="Zhang W."/>
            <person name="Yang X."/>
            <person name="Jeffery I.B."/>
            <person name="Cooney J.C."/>
            <person name="Kagawa T.F."/>
            <person name="Liu W."/>
            <person name="Song Y."/>
            <person name="Salvetti E."/>
            <person name="Wrobel A."/>
            <person name="Rasinkangas P."/>
            <person name="Parkhill J."/>
            <person name="Rea M.C."/>
            <person name="O'Sullivan O."/>
            <person name="Ritari J."/>
            <person name="Douillard F.P."/>
            <person name="Paul Ross R."/>
            <person name="Yang R."/>
            <person name="Briner A.E."/>
            <person name="Felis G.E."/>
            <person name="de Vos W.M."/>
            <person name="Barrangou R."/>
            <person name="Klaenhammer T.R."/>
            <person name="Caufield P.W."/>
            <person name="Cui Y."/>
            <person name="Zhang H."/>
            <person name="O'Toole P.W."/>
        </authorList>
    </citation>
    <scope>NUCLEOTIDE SEQUENCE [LARGE SCALE GENOMIC DNA]</scope>
    <source>
        <strain evidence="7 8">DSM 18390</strain>
    </source>
</reference>
<organism evidence="7 8">
    <name type="scientific">Lentilactobacillus parafarraginis DSM 18390 = JCM 14109</name>
    <dbReference type="NCBI Taxonomy" id="1423786"/>
    <lineage>
        <taxon>Bacteria</taxon>
        <taxon>Bacillati</taxon>
        <taxon>Bacillota</taxon>
        <taxon>Bacilli</taxon>
        <taxon>Lactobacillales</taxon>
        <taxon>Lactobacillaceae</taxon>
        <taxon>Lentilactobacillus</taxon>
    </lineage>
</organism>
<keyword evidence="1 6" id="KW-0963">Cytoplasm</keyword>
<dbReference type="NCBIfam" id="NF001033">
    <property type="entry name" value="PRK00114.1"/>
    <property type="match status" value="1"/>
</dbReference>
<comment type="function">
    <text evidence="6">Redox regulated molecular chaperone. Protects both thermally unfolding and oxidatively damaged proteins from irreversible aggregation. Plays an important role in the bacterial defense system toward oxidative stress.</text>
</comment>
<dbReference type="Proteomes" id="UP000051010">
    <property type="component" value="Unassembled WGS sequence"/>
</dbReference>
<evidence type="ECO:0000313" key="7">
    <source>
        <dbReference type="EMBL" id="KRM44864.1"/>
    </source>
</evidence>
<keyword evidence="3 6" id="KW-1015">Disulfide bond</keyword>
<keyword evidence="5 6" id="KW-0676">Redox-active center</keyword>
<dbReference type="AlphaFoldDB" id="A0A0R1YQY4"/>
<dbReference type="InterPro" id="IPR016154">
    <property type="entry name" value="Heat_shock_Hsp33_C"/>
</dbReference>
<dbReference type="GO" id="GO:0042026">
    <property type="term" value="P:protein refolding"/>
    <property type="evidence" value="ECO:0007669"/>
    <property type="project" value="TreeGrafter"/>
</dbReference>
<protein>
    <recommendedName>
        <fullName evidence="6">33 kDa chaperonin</fullName>
    </recommendedName>
    <alternativeName>
        <fullName evidence="6">Heat shock protein 33 homolog</fullName>
        <shortName evidence="6">HSP33</shortName>
    </alternativeName>
</protein>
<feature type="disulfide bond" description="Redox-active" evidence="6">
    <location>
        <begin position="271"/>
        <end position="274"/>
    </location>
</feature>
<dbReference type="PANTHER" id="PTHR30111">
    <property type="entry name" value="33 KDA CHAPERONIN"/>
    <property type="match status" value="1"/>
</dbReference>
<dbReference type="CDD" id="cd00498">
    <property type="entry name" value="Hsp33"/>
    <property type="match status" value="1"/>
</dbReference>
<feature type="disulfide bond" description="Redox-active" evidence="6">
    <location>
        <begin position="238"/>
        <end position="240"/>
    </location>
</feature>
<dbReference type="PIRSF" id="PIRSF005261">
    <property type="entry name" value="Heat_shock_Hsp33"/>
    <property type="match status" value="1"/>
</dbReference>
<gene>
    <name evidence="6" type="primary">hslO</name>
    <name evidence="7" type="ORF">FD47_GL002742</name>
</gene>
<evidence type="ECO:0000256" key="2">
    <source>
        <dbReference type="ARBA" id="ARBA00022833"/>
    </source>
</evidence>
<evidence type="ECO:0000256" key="3">
    <source>
        <dbReference type="ARBA" id="ARBA00023157"/>
    </source>
</evidence>
<dbReference type="HAMAP" id="MF_00117">
    <property type="entry name" value="HslO"/>
    <property type="match status" value="1"/>
</dbReference>
<dbReference type="GO" id="GO:0051082">
    <property type="term" value="F:unfolded protein binding"/>
    <property type="evidence" value="ECO:0007669"/>
    <property type="project" value="UniProtKB-UniRule"/>
</dbReference>
<dbReference type="Pfam" id="PF01430">
    <property type="entry name" value="HSP33"/>
    <property type="match status" value="1"/>
</dbReference>
<dbReference type="Gene3D" id="3.55.30.10">
    <property type="entry name" value="Hsp33 domain"/>
    <property type="match status" value="1"/>
</dbReference>
<evidence type="ECO:0000313" key="8">
    <source>
        <dbReference type="Proteomes" id="UP000051010"/>
    </source>
</evidence>
<dbReference type="PATRIC" id="fig|1423786.4.peg.2887"/>
<comment type="subcellular location">
    <subcellularLocation>
        <location evidence="6">Cytoplasm</location>
    </subcellularLocation>
</comment>
<dbReference type="SUPFAM" id="SSF64397">
    <property type="entry name" value="Hsp33 domain"/>
    <property type="match status" value="1"/>
</dbReference>
<evidence type="ECO:0000256" key="5">
    <source>
        <dbReference type="ARBA" id="ARBA00023284"/>
    </source>
</evidence>
<proteinExistence type="inferred from homology"/>
<dbReference type="GO" id="GO:0005737">
    <property type="term" value="C:cytoplasm"/>
    <property type="evidence" value="ECO:0007669"/>
    <property type="project" value="UniProtKB-SubCell"/>
</dbReference>
<accession>A0A0R1YQY4</accession>
<comment type="similarity">
    <text evidence="6">Belongs to the HSP33 family.</text>
</comment>
<evidence type="ECO:0000256" key="1">
    <source>
        <dbReference type="ARBA" id="ARBA00022490"/>
    </source>
</evidence>
<dbReference type="InterPro" id="IPR000397">
    <property type="entry name" value="Heat_shock_Hsp33"/>
</dbReference>
<dbReference type="Gene3D" id="3.90.1280.10">
    <property type="entry name" value="HSP33 redox switch-like"/>
    <property type="match status" value="1"/>
</dbReference>
<dbReference type="GO" id="GO:0044183">
    <property type="term" value="F:protein folding chaperone"/>
    <property type="evidence" value="ECO:0007669"/>
    <property type="project" value="TreeGrafter"/>
</dbReference>
<dbReference type="SUPFAM" id="SSF118352">
    <property type="entry name" value="HSP33 redox switch-like"/>
    <property type="match status" value="1"/>
</dbReference>
<name>A0A0R1YQY4_9LACO</name>
<dbReference type="EMBL" id="AZFZ01000008">
    <property type="protein sequence ID" value="KRM44864.1"/>
    <property type="molecule type" value="Genomic_DNA"/>
</dbReference>
<keyword evidence="4 6" id="KW-0143">Chaperone</keyword>
<keyword evidence="2 6" id="KW-0862">Zinc</keyword>
<sequence>MKDYLVKATTTDGMFRAYATNATATVATAQKDHHTSPVAITALGRTLIGTIMLATSVDKNGEAITVKVDGKGPLGQIVADGDSQGRVKGYLQHPQFSIPATSQHQARIGEAVGTNGFLEVTRASEHDDPYTSSVPLASGEIGDDLTYYLAQSEQIPSVVGVSVYVNDDLSVGAAGGYMVQTLPGTTDEAINKVIDRIKQIPQISQLLMDNQTPEDILHLIFGKGNLHFLSKMPVEFYCNCSKEKFARDLTGLSVAQLETMMKEDHEINVTCNFCQSKYHYNDDELAAIIATAKARQSK</sequence>
<comment type="caution">
    <text evidence="7">The sequence shown here is derived from an EMBL/GenBank/DDBJ whole genome shotgun (WGS) entry which is preliminary data.</text>
</comment>
<evidence type="ECO:0000256" key="4">
    <source>
        <dbReference type="ARBA" id="ARBA00023186"/>
    </source>
</evidence>
<comment type="PTM">
    <text evidence="6">Under oxidizing conditions two disulfide bonds are formed involving the reactive cysteines. Under reducing conditions zinc is bound to the reactive cysteines and the protein is inactive.</text>
</comment>
<evidence type="ECO:0000256" key="6">
    <source>
        <dbReference type="HAMAP-Rule" id="MF_00117"/>
    </source>
</evidence>
<dbReference type="InterPro" id="IPR016153">
    <property type="entry name" value="Heat_shock_Hsp33_N"/>
</dbReference>
<dbReference type="PANTHER" id="PTHR30111:SF1">
    <property type="entry name" value="33 KDA CHAPERONIN"/>
    <property type="match status" value="1"/>
</dbReference>
<dbReference type="RefSeq" id="WP_056980039.1">
    <property type="nucleotide sequence ID" value="NZ_AZFZ01000008.1"/>
</dbReference>